<reference evidence="1" key="1">
    <citation type="submission" date="2024-06" db="EMBL/GenBank/DDBJ databases">
        <authorList>
            <person name="Li S."/>
        </authorList>
    </citation>
    <scope>NUCLEOTIDE SEQUENCE</scope>
    <source>
        <strain evidence="1">SR10</strain>
    </source>
</reference>
<dbReference type="RefSeq" id="WP_363796432.1">
    <property type="nucleotide sequence ID" value="NZ_CP159925.1"/>
</dbReference>
<evidence type="ECO:0000313" key="1">
    <source>
        <dbReference type="EMBL" id="XCO73447.1"/>
    </source>
</evidence>
<organism evidence="1">
    <name type="scientific">Lysobacter firmicutimachus</name>
    <dbReference type="NCBI Taxonomy" id="1792846"/>
    <lineage>
        <taxon>Bacteria</taxon>
        <taxon>Pseudomonadati</taxon>
        <taxon>Pseudomonadota</taxon>
        <taxon>Gammaproteobacteria</taxon>
        <taxon>Lysobacterales</taxon>
        <taxon>Lysobacteraceae</taxon>
        <taxon>Lysobacter</taxon>
    </lineage>
</organism>
<proteinExistence type="predicted"/>
<accession>A0AAU8MQ92</accession>
<dbReference type="EMBL" id="CP159925">
    <property type="protein sequence ID" value="XCO73447.1"/>
    <property type="molecule type" value="Genomic_DNA"/>
</dbReference>
<gene>
    <name evidence="1" type="ORF">ABU614_13680</name>
</gene>
<name>A0AAU8MQ92_9GAMM</name>
<sequence>MSYPGVDSLAARLRRAVNWQARLPDYVFNEASLRGFFVIESGVLTTKGFLDFMLSDGAEAGDGPMAMLVHVDGREGDEAFTAGSVDDIERIRIYLMQNWISFFGAIVVVSSDPSKWIAYEETAEDFAVLVAFDDQAWARWTSKHSRILDYVMSEEQIIEGLRGDEPLWWKSEFLKDILASYGDR</sequence>
<protein>
    <submittedName>
        <fullName evidence="1">Uncharacterized protein</fullName>
    </submittedName>
</protein>
<dbReference type="AlphaFoldDB" id="A0AAU8MQ92"/>